<dbReference type="CDD" id="cd01068">
    <property type="entry name" value="globin_sensor"/>
    <property type="match status" value="1"/>
</dbReference>
<dbReference type="InterPro" id="IPR012292">
    <property type="entry name" value="Globin/Proto"/>
</dbReference>
<dbReference type="Gene3D" id="1.10.490.10">
    <property type="entry name" value="Globins"/>
    <property type="match status" value="1"/>
</dbReference>
<evidence type="ECO:0000259" key="2">
    <source>
        <dbReference type="Pfam" id="PF11563"/>
    </source>
</evidence>
<dbReference type="InterPro" id="IPR009050">
    <property type="entry name" value="Globin-like_sf"/>
</dbReference>
<dbReference type="InterPro" id="IPR039379">
    <property type="entry name" value="Protoglobin_sensor_dom"/>
</dbReference>
<comment type="caution">
    <text evidence="3">The sequence shown here is derived from an EMBL/GenBank/DDBJ whole genome shotgun (WGS) entry which is preliminary data.</text>
</comment>
<dbReference type="EMBL" id="JBHSDJ010000013">
    <property type="protein sequence ID" value="MFC4246608.1"/>
    <property type="molecule type" value="Genomic_DNA"/>
</dbReference>
<dbReference type="SUPFAM" id="SSF46458">
    <property type="entry name" value="Globin-like"/>
    <property type="match status" value="1"/>
</dbReference>
<evidence type="ECO:0000256" key="1">
    <source>
        <dbReference type="SAM" id="MobiDB-lite"/>
    </source>
</evidence>
<name>A0ABD5NX30_9EURY</name>
<dbReference type="RefSeq" id="WP_246966680.1">
    <property type="nucleotide sequence ID" value="NZ_CP095397.1"/>
</dbReference>
<dbReference type="GeneID" id="71854608"/>
<gene>
    <name evidence="3" type="ORF">ACFOZ7_06310</name>
</gene>
<dbReference type="InterPro" id="IPR044398">
    <property type="entry name" value="Globin-sensor_dom"/>
</dbReference>
<reference evidence="3 4" key="1">
    <citation type="journal article" date="2014" name="Int. J. Syst. Evol. Microbiol.">
        <title>Complete genome sequence of Corynebacterium casei LMG S-19264T (=DSM 44701T), isolated from a smear-ripened cheese.</title>
        <authorList>
            <consortium name="US DOE Joint Genome Institute (JGI-PGF)"/>
            <person name="Walter F."/>
            <person name="Albersmeier A."/>
            <person name="Kalinowski J."/>
            <person name="Ruckert C."/>
        </authorList>
    </citation>
    <scope>NUCLEOTIDE SEQUENCE [LARGE SCALE GENOMIC DNA]</scope>
    <source>
        <strain evidence="3 4">IBRC-M 10912</strain>
    </source>
</reference>
<proteinExistence type="predicted"/>
<feature type="region of interest" description="Disordered" evidence="1">
    <location>
        <begin position="236"/>
        <end position="292"/>
    </location>
</feature>
<sequence length="292" mass="32691">MTDAFGSTELDDRSEPEQLGRLLEETTLSWRKEFVDFDDEDAQRLADLESLFREHQDELADRFYDNVLEYDETNAVVDRSERSIEALKDAQRAYLHSLATGDYGEAYFRNRARIGMHHATLEVPMAQYVGQYTVYYEVVLSMLEERMQREVVAAAEEWAASELESADSQRDGLFTGEFSVYAETDYSRSGEDEFELSESFESALREAIHEGMQDVLSVLRLTNLDMQMAADAYDAADRVGDDEQATGTDDERSGADTARTGSTSDGESDETGQSEGVGGLADEISDILDGNT</sequence>
<evidence type="ECO:0000313" key="4">
    <source>
        <dbReference type="Proteomes" id="UP001595821"/>
    </source>
</evidence>
<dbReference type="Proteomes" id="UP001595821">
    <property type="component" value="Unassembled WGS sequence"/>
</dbReference>
<dbReference type="Pfam" id="PF11563">
    <property type="entry name" value="Protoglobin"/>
    <property type="match status" value="1"/>
</dbReference>
<evidence type="ECO:0000313" key="3">
    <source>
        <dbReference type="EMBL" id="MFC4246608.1"/>
    </source>
</evidence>
<dbReference type="AlphaFoldDB" id="A0ABD5NX30"/>
<protein>
    <submittedName>
        <fullName evidence="3">Protoglobin domain-containing protein</fullName>
    </submittedName>
</protein>
<feature type="domain" description="Globin-sensor" evidence="2">
    <location>
        <begin position="25"/>
        <end position="148"/>
    </location>
</feature>
<accession>A0ABD5NX30</accession>
<organism evidence="3 4">
    <name type="scientific">Natribaculum luteum</name>
    <dbReference type="NCBI Taxonomy" id="1586232"/>
    <lineage>
        <taxon>Archaea</taxon>
        <taxon>Methanobacteriati</taxon>
        <taxon>Methanobacteriota</taxon>
        <taxon>Stenosarchaea group</taxon>
        <taxon>Halobacteria</taxon>
        <taxon>Halobacteriales</taxon>
        <taxon>Natrialbaceae</taxon>
        <taxon>Natribaculum</taxon>
    </lineage>
</organism>